<comment type="caution">
    <text evidence="3">The sequence shown here is derived from an EMBL/GenBank/DDBJ whole genome shotgun (WGS) entry which is preliminary data.</text>
</comment>
<feature type="domain" description="(S)-ureidoglycine aminohydrolase cupin" evidence="2">
    <location>
        <begin position="44"/>
        <end position="110"/>
    </location>
</feature>
<dbReference type="Gene3D" id="2.60.120.10">
    <property type="entry name" value="Jelly Rolls"/>
    <property type="match status" value="1"/>
</dbReference>
<dbReference type="InterPro" id="IPR008579">
    <property type="entry name" value="UGlyAH_Cupin_dom"/>
</dbReference>
<dbReference type="EMBL" id="BSVA01000001">
    <property type="protein sequence ID" value="GMA90269.1"/>
    <property type="molecule type" value="Genomic_DNA"/>
</dbReference>
<dbReference type="SUPFAM" id="SSF51182">
    <property type="entry name" value="RmlC-like cupins"/>
    <property type="match status" value="1"/>
</dbReference>
<feature type="compositionally biased region" description="Basic and acidic residues" evidence="1">
    <location>
        <begin position="1"/>
        <end position="25"/>
    </location>
</feature>
<keyword evidence="4" id="KW-1185">Reference proteome</keyword>
<evidence type="ECO:0000256" key="1">
    <source>
        <dbReference type="SAM" id="MobiDB-lite"/>
    </source>
</evidence>
<name>A0ABQ6JQQ5_9MICO</name>
<sequence length="116" mass="12435">MRAGELHHADAVELEHEPVGGEERMSGTPSIGWTALGATVDGAEVGVWEITPGVVRDVEEHEIFVVLGGRATIAFEAGPEPIEVRAGSVVRLAAGMRTTWTVHETLRKVYVTPPAR</sequence>
<evidence type="ECO:0000259" key="2">
    <source>
        <dbReference type="Pfam" id="PF05899"/>
    </source>
</evidence>
<reference evidence="4" key="1">
    <citation type="journal article" date="2019" name="Int. J. Syst. Evol. Microbiol.">
        <title>The Global Catalogue of Microorganisms (GCM) 10K type strain sequencing project: providing services to taxonomists for standard genome sequencing and annotation.</title>
        <authorList>
            <consortium name="The Broad Institute Genomics Platform"/>
            <consortium name="The Broad Institute Genome Sequencing Center for Infectious Disease"/>
            <person name="Wu L."/>
            <person name="Ma J."/>
        </authorList>
    </citation>
    <scope>NUCLEOTIDE SEQUENCE [LARGE SCALE GENOMIC DNA]</scope>
    <source>
        <strain evidence="4">NBRC 108755</strain>
    </source>
</reference>
<protein>
    <recommendedName>
        <fullName evidence="2">(S)-ureidoglycine aminohydrolase cupin domain-containing protein</fullName>
    </recommendedName>
</protein>
<organism evidence="3 4">
    <name type="scientific">Homoserinibacter gongjuensis</name>
    <dbReference type="NCBI Taxonomy" id="1162968"/>
    <lineage>
        <taxon>Bacteria</taxon>
        <taxon>Bacillati</taxon>
        <taxon>Actinomycetota</taxon>
        <taxon>Actinomycetes</taxon>
        <taxon>Micrococcales</taxon>
        <taxon>Microbacteriaceae</taxon>
        <taxon>Homoserinibacter</taxon>
    </lineage>
</organism>
<dbReference type="Proteomes" id="UP001157069">
    <property type="component" value="Unassembled WGS sequence"/>
</dbReference>
<dbReference type="PANTHER" id="PTHR40943">
    <property type="entry name" value="CYTOPLASMIC PROTEIN-RELATED"/>
    <property type="match status" value="1"/>
</dbReference>
<dbReference type="Pfam" id="PF05899">
    <property type="entry name" value="Cupin_3"/>
    <property type="match status" value="1"/>
</dbReference>
<evidence type="ECO:0000313" key="4">
    <source>
        <dbReference type="Proteomes" id="UP001157069"/>
    </source>
</evidence>
<dbReference type="InterPro" id="IPR011051">
    <property type="entry name" value="RmlC_Cupin_sf"/>
</dbReference>
<gene>
    <name evidence="3" type="ORF">GCM10025869_07980</name>
</gene>
<feature type="region of interest" description="Disordered" evidence="1">
    <location>
        <begin position="1"/>
        <end position="28"/>
    </location>
</feature>
<accession>A0ABQ6JQQ5</accession>
<dbReference type="PANTHER" id="PTHR40943:SF1">
    <property type="entry name" value="CYTOPLASMIC PROTEIN"/>
    <property type="match status" value="1"/>
</dbReference>
<proteinExistence type="predicted"/>
<dbReference type="RefSeq" id="WP_431308649.1">
    <property type="nucleotide sequence ID" value="NZ_BSVA01000001.1"/>
</dbReference>
<evidence type="ECO:0000313" key="3">
    <source>
        <dbReference type="EMBL" id="GMA90269.1"/>
    </source>
</evidence>
<dbReference type="InterPro" id="IPR014710">
    <property type="entry name" value="RmlC-like_jellyroll"/>
</dbReference>